<feature type="modified residue" description="4-aspartylphosphate" evidence="1">
    <location>
        <position position="54"/>
    </location>
</feature>
<dbReference type="STRING" id="1969733.B5V00_06285"/>
<dbReference type="RefSeq" id="WP_085009920.1">
    <property type="nucleotide sequence ID" value="NZ_NAAD01000006.1"/>
</dbReference>
<dbReference type="PROSITE" id="PS50930">
    <property type="entry name" value="HTH_LYTTR"/>
    <property type="match status" value="1"/>
</dbReference>
<keyword evidence="1" id="KW-0597">Phosphoprotein</keyword>
<dbReference type="Pfam" id="PF00072">
    <property type="entry name" value="Response_reg"/>
    <property type="match status" value="1"/>
</dbReference>
<accession>A0A1X0Y7R1</accession>
<dbReference type="FunFam" id="3.40.50.2300:FF:000051">
    <property type="entry name" value="Two-component response regulator yehT"/>
    <property type="match status" value="1"/>
</dbReference>
<feature type="domain" description="HTH LytTR-type" evidence="3">
    <location>
        <begin position="135"/>
        <end position="236"/>
    </location>
</feature>
<dbReference type="PANTHER" id="PTHR37299">
    <property type="entry name" value="TRANSCRIPTIONAL REGULATOR-RELATED"/>
    <property type="match status" value="1"/>
</dbReference>
<evidence type="ECO:0000259" key="3">
    <source>
        <dbReference type="PROSITE" id="PS50930"/>
    </source>
</evidence>
<dbReference type="InterPro" id="IPR001789">
    <property type="entry name" value="Sig_transdc_resp-reg_receiver"/>
</dbReference>
<dbReference type="Gene3D" id="3.40.50.2300">
    <property type="match status" value="1"/>
</dbReference>
<name>A0A1X0Y7R1_9BACT</name>
<feature type="domain" description="Response regulatory" evidence="2">
    <location>
        <begin position="3"/>
        <end position="116"/>
    </location>
</feature>
<evidence type="ECO:0000313" key="4">
    <source>
        <dbReference type="EMBL" id="ORJ61241.1"/>
    </source>
</evidence>
<dbReference type="InterPro" id="IPR046947">
    <property type="entry name" value="LytR-like"/>
</dbReference>
<dbReference type="PROSITE" id="PS50110">
    <property type="entry name" value="RESPONSE_REGULATORY"/>
    <property type="match status" value="1"/>
</dbReference>
<dbReference type="Pfam" id="PF04397">
    <property type="entry name" value="LytTR"/>
    <property type="match status" value="1"/>
</dbReference>
<proteinExistence type="predicted"/>
<evidence type="ECO:0000313" key="5">
    <source>
        <dbReference type="Proteomes" id="UP000193136"/>
    </source>
</evidence>
<dbReference type="NCBIfam" id="NF008677">
    <property type="entry name" value="PRK11697.1"/>
    <property type="match status" value="1"/>
</dbReference>
<evidence type="ECO:0000259" key="2">
    <source>
        <dbReference type="PROSITE" id="PS50110"/>
    </source>
</evidence>
<dbReference type="EMBL" id="NAAD01000006">
    <property type="protein sequence ID" value="ORJ61241.1"/>
    <property type="molecule type" value="Genomic_DNA"/>
</dbReference>
<organism evidence="4 5">
    <name type="scientific">Geothermobacter hydrogeniphilus</name>
    <dbReference type="NCBI Taxonomy" id="1969733"/>
    <lineage>
        <taxon>Bacteria</taxon>
        <taxon>Pseudomonadati</taxon>
        <taxon>Thermodesulfobacteriota</taxon>
        <taxon>Desulfuromonadia</taxon>
        <taxon>Desulfuromonadales</taxon>
        <taxon>Geothermobacteraceae</taxon>
        <taxon>Geothermobacter</taxon>
    </lineage>
</organism>
<sequence length="236" mass="26823">MIRTMIVDDEPHAREELEALLEEIGGCEIVASCSNGIDALKAINRIHPEALFLDVQMPVLNGFELLSLIEDKVMPHIVFVTAYDEYALKAFEEKTLDYLLKPVDKDRLKKTLRKMRSTLRSGAHPELTALTIERIPCLRKNRIKLVDLADVEFVRSSASGVNLVTPGGTFFTELTLKLLEDRTRLLRCHRQYLVNIAQIDEINLQEGGGAEIRTRSARTLPVSRRYLKKLKETLLL</sequence>
<dbReference type="OrthoDB" id="9808843at2"/>
<comment type="caution">
    <text evidence="4">The sequence shown here is derived from an EMBL/GenBank/DDBJ whole genome shotgun (WGS) entry which is preliminary data.</text>
</comment>
<dbReference type="InterPro" id="IPR007492">
    <property type="entry name" value="LytTR_DNA-bd_dom"/>
</dbReference>
<reference evidence="4 5" key="1">
    <citation type="submission" date="2017-03" db="EMBL/GenBank/DDBJ databases">
        <title>Genome sequence of Geothermobacter sp. EPR-M, Deep-Sea Iron Reducer.</title>
        <authorList>
            <person name="Tully B."/>
            <person name="Savalia P."/>
            <person name="Abuyen K."/>
            <person name="Baughan C."/>
            <person name="Romero E."/>
            <person name="Ronkowski C."/>
            <person name="Torres B."/>
            <person name="Tremblay J."/>
            <person name="Trujillo A."/>
            <person name="Tyler M."/>
            <person name="Perez-Rodriguez I."/>
            <person name="Amend J."/>
        </authorList>
    </citation>
    <scope>NUCLEOTIDE SEQUENCE [LARGE SCALE GENOMIC DNA]</scope>
    <source>
        <strain evidence="4 5">EPR-M</strain>
    </source>
</reference>
<protein>
    <submittedName>
        <fullName evidence="4">Two-component system response regulator YehT</fullName>
    </submittedName>
</protein>
<evidence type="ECO:0000256" key="1">
    <source>
        <dbReference type="PROSITE-ProRule" id="PRU00169"/>
    </source>
</evidence>
<dbReference type="SMART" id="SM00448">
    <property type="entry name" value="REC"/>
    <property type="match status" value="1"/>
</dbReference>
<dbReference type="AlphaFoldDB" id="A0A1X0Y7R1"/>
<dbReference type="PANTHER" id="PTHR37299:SF1">
    <property type="entry name" value="STAGE 0 SPORULATION PROTEIN A HOMOLOG"/>
    <property type="match status" value="1"/>
</dbReference>
<dbReference type="Gene3D" id="2.40.50.1020">
    <property type="entry name" value="LytTr DNA-binding domain"/>
    <property type="match status" value="1"/>
</dbReference>
<dbReference type="GO" id="GO:0003677">
    <property type="term" value="F:DNA binding"/>
    <property type="evidence" value="ECO:0007669"/>
    <property type="project" value="InterPro"/>
</dbReference>
<keyword evidence="5" id="KW-1185">Reference proteome</keyword>
<dbReference type="SMART" id="SM00850">
    <property type="entry name" value="LytTR"/>
    <property type="match status" value="1"/>
</dbReference>
<dbReference type="SUPFAM" id="SSF52172">
    <property type="entry name" value="CheY-like"/>
    <property type="match status" value="1"/>
</dbReference>
<dbReference type="GO" id="GO:0000156">
    <property type="term" value="F:phosphorelay response regulator activity"/>
    <property type="evidence" value="ECO:0007669"/>
    <property type="project" value="InterPro"/>
</dbReference>
<dbReference type="Proteomes" id="UP000193136">
    <property type="component" value="Unassembled WGS sequence"/>
</dbReference>
<gene>
    <name evidence="4" type="ORF">B5V00_06285</name>
</gene>
<dbReference type="InterPro" id="IPR011006">
    <property type="entry name" value="CheY-like_superfamily"/>
</dbReference>